<feature type="domain" description="RING-type" evidence="6">
    <location>
        <begin position="26"/>
        <end position="71"/>
    </location>
</feature>
<dbReference type="InterPro" id="IPR047153">
    <property type="entry name" value="TRIM45/56/19-like"/>
</dbReference>
<dbReference type="PROSITE" id="PS00518">
    <property type="entry name" value="ZF_RING_1"/>
    <property type="match status" value="1"/>
</dbReference>
<dbReference type="Proteomes" id="UP001186944">
    <property type="component" value="Unassembled WGS sequence"/>
</dbReference>
<gene>
    <name evidence="7" type="ORF">FSP39_004710</name>
</gene>
<keyword evidence="1" id="KW-0479">Metal-binding</keyword>
<dbReference type="InterPro" id="IPR001841">
    <property type="entry name" value="Znf_RING"/>
</dbReference>
<keyword evidence="5" id="KW-0175">Coiled coil</keyword>
<evidence type="ECO:0000256" key="1">
    <source>
        <dbReference type="ARBA" id="ARBA00022723"/>
    </source>
</evidence>
<dbReference type="InterPro" id="IPR013083">
    <property type="entry name" value="Znf_RING/FYVE/PHD"/>
</dbReference>
<organism evidence="7 8">
    <name type="scientific">Pinctada imbricata</name>
    <name type="common">Atlantic pearl-oyster</name>
    <name type="synonym">Pinctada martensii</name>
    <dbReference type="NCBI Taxonomy" id="66713"/>
    <lineage>
        <taxon>Eukaryota</taxon>
        <taxon>Metazoa</taxon>
        <taxon>Spiralia</taxon>
        <taxon>Lophotrochozoa</taxon>
        <taxon>Mollusca</taxon>
        <taxon>Bivalvia</taxon>
        <taxon>Autobranchia</taxon>
        <taxon>Pteriomorphia</taxon>
        <taxon>Pterioida</taxon>
        <taxon>Pterioidea</taxon>
        <taxon>Pteriidae</taxon>
        <taxon>Pinctada</taxon>
    </lineage>
</organism>
<sequence>MEEEDIIEDYFSADTGKLGENRNLRCKMCESNFMDPKLLPCGHTFCKRCVIDHLQHNTETESSGFLCPSCSEFVPITSNAEEDAGNWSDFLEDNLIVAGMIDIISSSDFEDVNPIEGSGMVQWPVDTESEVPKEWFETAKIIPECKLHHKNLEYYCKTHAKILCVDCVILCHKSCEDVVKSADVTAVHFEKAEKVSKLAMANVKLAKVLMVNLTDKSVELMINRDDVKSELRKAKEEMIKNLNAAEAELCKELDEAYSHRSSLYEERLKCCKSIIKEATKTRNCMDVLKKVQCPEFIVNSSIESQVLCESELALLDEIRSTTLESKILFTQSSTLGPFLRDYKHFGQLTVSDSVMTSSCMMEPHLATQQSFSLEEIPSMLKATQCLNARLADDSYNCWITGVTFLKNDNIVLVDRNNEKVKLFSRENNHLHSIKLSASKTTLFAITSSKDHEVAVTLPIQHTVQFLSTLEDTLIPTRKIDTKQQCYGIASGLKQIFVCCAQLRNSPCCIKVYDYHDELVRDIIFDNEGKPLFTMLSSANIAFDLINNRLAVVDQPMYRHSVVTFNMDGSKKSRDYMPYLSDNACGIVYLKSQLCIALGNRGFGKISETEDGERTVTEMGVDYKFNSPYAMSVNYTNDKIAISQANPTFNFSSNNDVIIAAAISDTYLFEKQE</sequence>
<dbReference type="InterPro" id="IPR017907">
    <property type="entry name" value="Znf_RING_CS"/>
</dbReference>
<evidence type="ECO:0000256" key="5">
    <source>
        <dbReference type="SAM" id="Coils"/>
    </source>
</evidence>
<feature type="coiled-coil region" evidence="5">
    <location>
        <begin position="217"/>
        <end position="252"/>
    </location>
</feature>
<dbReference type="Pfam" id="PF00097">
    <property type="entry name" value="zf-C3HC4"/>
    <property type="match status" value="1"/>
</dbReference>
<evidence type="ECO:0000256" key="2">
    <source>
        <dbReference type="ARBA" id="ARBA00022771"/>
    </source>
</evidence>
<protein>
    <recommendedName>
        <fullName evidence="6">RING-type domain-containing protein</fullName>
    </recommendedName>
</protein>
<dbReference type="CDD" id="cd19776">
    <property type="entry name" value="Bbox2_TRIM25_C-IV"/>
    <property type="match status" value="1"/>
</dbReference>
<evidence type="ECO:0000313" key="8">
    <source>
        <dbReference type="Proteomes" id="UP001186944"/>
    </source>
</evidence>
<dbReference type="SUPFAM" id="SSF57845">
    <property type="entry name" value="B-box zinc-binding domain"/>
    <property type="match status" value="1"/>
</dbReference>
<proteinExistence type="predicted"/>
<dbReference type="EMBL" id="VSWD01000011">
    <property type="protein sequence ID" value="KAK3087326.1"/>
    <property type="molecule type" value="Genomic_DNA"/>
</dbReference>
<evidence type="ECO:0000256" key="4">
    <source>
        <dbReference type="PROSITE-ProRule" id="PRU00175"/>
    </source>
</evidence>
<dbReference type="GO" id="GO:0061630">
    <property type="term" value="F:ubiquitin protein ligase activity"/>
    <property type="evidence" value="ECO:0007669"/>
    <property type="project" value="TreeGrafter"/>
</dbReference>
<dbReference type="SUPFAM" id="SSF101898">
    <property type="entry name" value="NHL repeat"/>
    <property type="match status" value="1"/>
</dbReference>
<evidence type="ECO:0000259" key="6">
    <source>
        <dbReference type="PROSITE" id="PS50089"/>
    </source>
</evidence>
<accession>A0AA89BQB8</accession>
<dbReference type="Gene3D" id="3.30.40.10">
    <property type="entry name" value="Zinc/RING finger domain, C3HC4 (zinc finger)"/>
    <property type="match status" value="1"/>
</dbReference>
<reference evidence="7" key="1">
    <citation type="submission" date="2019-08" db="EMBL/GenBank/DDBJ databases">
        <title>The improved chromosome-level genome for the pearl oyster Pinctada fucata martensii using PacBio sequencing and Hi-C.</title>
        <authorList>
            <person name="Zheng Z."/>
        </authorList>
    </citation>
    <scope>NUCLEOTIDE SEQUENCE</scope>
    <source>
        <strain evidence="7">ZZ-2019</strain>
        <tissue evidence="7">Adductor muscle</tissue>
    </source>
</reference>
<dbReference type="PANTHER" id="PTHR25462">
    <property type="entry name" value="BONUS, ISOFORM C-RELATED"/>
    <property type="match status" value="1"/>
</dbReference>
<comment type="caution">
    <text evidence="7">The sequence shown here is derived from an EMBL/GenBank/DDBJ whole genome shotgun (WGS) entry which is preliminary data.</text>
</comment>
<dbReference type="SMART" id="SM00184">
    <property type="entry name" value="RING"/>
    <property type="match status" value="1"/>
</dbReference>
<dbReference type="PANTHER" id="PTHR25462:SF291">
    <property type="entry name" value="E3 UBIQUITIN-PROTEIN LIGASE TRIM45"/>
    <property type="match status" value="1"/>
</dbReference>
<dbReference type="PROSITE" id="PS50089">
    <property type="entry name" value="ZF_RING_2"/>
    <property type="match status" value="1"/>
</dbReference>
<keyword evidence="8" id="KW-1185">Reference proteome</keyword>
<evidence type="ECO:0000256" key="3">
    <source>
        <dbReference type="ARBA" id="ARBA00022833"/>
    </source>
</evidence>
<dbReference type="SUPFAM" id="SSF57850">
    <property type="entry name" value="RING/U-box"/>
    <property type="match status" value="1"/>
</dbReference>
<keyword evidence="3" id="KW-0862">Zinc</keyword>
<dbReference type="InterPro" id="IPR018957">
    <property type="entry name" value="Znf_C3HC4_RING-type"/>
</dbReference>
<evidence type="ECO:0000313" key="7">
    <source>
        <dbReference type="EMBL" id="KAK3087326.1"/>
    </source>
</evidence>
<keyword evidence="2 4" id="KW-0863">Zinc-finger</keyword>
<dbReference type="AlphaFoldDB" id="A0AA89BQB8"/>
<dbReference type="GO" id="GO:0008270">
    <property type="term" value="F:zinc ion binding"/>
    <property type="evidence" value="ECO:0007669"/>
    <property type="project" value="UniProtKB-KW"/>
</dbReference>
<name>A0AA89BQB8_PINIB</name>